<dbReference type="EMBL" id="JAPDNT010000002">
    <property type="protein sequence ID" value="MCW3474079.1"/>
    <property type="molecule type" value="Genomic_DNA"/>
</dbReference>
<dbReference type="RefSeq" id="WP_264712699.1">
    <property type="nucleotide sequence ID" value="NZ_JAPDNT010000002.1"/>
</dbReference>
<evidence type="ECO:0000259" key="8">
    <source>
        <dbReference type="PROSITE" id="PS50928"/>
    </source>
</evidence>
<keyword evidence="6 7" id="KW-0472">Membrane</keyword>
<comment type="caution">
    <text evidence="9">The sequence shown here is derived from an EMBL/GenBank/DDBJ whole genome shotgun (WGS) entry which is preliminary data.</text>
</comment>
<dbReference type="Gene3D" id="1.10.3720.10">
    <property type="entry name" value="MetI-like"/>
    <property type="match status" value="1"/>
</dbReference>
<dbReference type="CDD" id="cd06261">
    <property type="entry name" value="TM_PBP2"/>
    <property type="match status" value="1"/>
</dbReference>
<dbReference type="GO" id="GO:0055085">
    <property type="term" value="P:transmembrane transport"/>
    <property type="evidence" value="ECO:0007669"/>
    <property type="project" value="InterPro"/>
</dbReference>
<name>A0AA42CDM3_9PROT</name>
<comment type="similarity">
    <text evidence="7">Belongs to the binding-protein-dependent transport system permease family.</text>
</comment>
<dbReference type="PROSITE" id="PS50928">
    <property type="entry name" value="ABC_TM1"/>
    <property type="match status" value="1"/>
</dbReference>
<dbReference type="InterPro" id="IPR000515">
    <property type="entry name" value="MetI-like"/>
</dbReference>
<evidence type="ECO:0000313" key="10">
    <source>
        <dbReference type="Proteomes" id="UP001165679"/>
    </source>
</evidence>
<reference evidence="9" key="2">
    <citation type="submission" date="2022-10" db="EMBL/GenBank/DDBJ databases">
        <authorList>
            <person name="Trinh H.N."/>
        </authorList>
    </citation>
    <scope>NUCLEOTIDE SEQUENCE</scope>
    <source>
        <strain evidence="9">RN2-1</strain>
    </source>
</reference>
<organism evidence="9 10">
    <name type="scientific">Limobrevibacterium gyesilva</name>
    <dbReference type="NCBI Taxonomy" id="2991712"/>
    <lineage>
        <taxon>Bacteria</taxon>
        <taxon>Pseudomonadati</taxon>
        <taxon>Pseudomonadota</taxon>
        <taxon>Alphaproteobacteria</taxon>
        <taxon>Acetobacterales</taxon>
        <taxon>Acetobacteraceae</taxon>
        <taxon>Limobrevibacterium</taxon>
    </lineage>
</organism>
<dbReference type="Pfam" id="PF00528">
    <property type="entry name" value="BPD_transp_1"/>
    <property type="match status" value="1"/>
</dbReference>
<dbReference type="AlphaFoldDB" id="A0AA42CDM3"/>
<evidence type="ECO:0000256" key="5">
    <source>
        <dbReference type="ARBA" id="ARBA00022989"/>
    </source>
</evidence>
<gene>
    <name evidence="9" type="ORF">OL599_05760</name>
</gene>
<dbReference type="PANTHER" id="PTHR32243:SF18">
    <property type="entry name" value="INNER MEMBRANE ABC TRANSPORTER PERMEASE PROTEIN YCJP"/>
    <property type="match status" value="1"/>
</dbReference>
<feature type="domain" description="ABC transmembrane type-1" evidence="8">
    <location>
        <begin position="69"/>
        <end position="259"/>
    </location>
</feature>
<sequence length="274" mass="30220">MKRLRLLLGTEVPVACILAFALFPWLWMMLSSFRPDEDLTRSPVRIIPGALTLVHHIELLQRTSFLDNLRDSFVVATGAVMLGLLLALPAAYAFSRFRFPGRRALRVQFLVVNMFPVVLLVLPLFIVMRTLGLLDTYLALIMGHATFTLPFAIWLMTSYIDGIPGDLDEAAMIDGATRMQVLRMVILPLVVPGLVAVGIYLFIASWNEYLFALMLAGRNVRTVTVALQMFIGENEIHWGLLTAGGTVVALPATVLFLLVQRRLVGGLTGGAVKG</sequence>
<feature type="transmembrane region" description="Helical" evidence="7">
    <location>
        <begin position="238"/>
        <end position="259"/>
    </location>
</feature>
<evidence type="ECO:0000256" key="1">
    <source>
        <dbReference type="ARBA" id="ARBA00004651"/>
    </source>
</evidence>
<dbReference type="Proteomes" id="UP001165679">
    <property type="component" value="Unassembled WGS sequence"/>
</dbReference>
<dbReference type="InterPro" id="IPR035906">
    <property type="entry name" value="MetI-like_sf"/>
</dbReference>
<evidence type="ECO:0000256" key="2">
    <source>
        <dbReference type="ARBA" id="ARBA00022448"/>
    </source>
</evidence>
<feature type="transmembrane region" description="Helical" evidence="7">
    <location>
        <begin position="181"/>
        <end position="203"/>
    </location>
</feature>
<evidence type="ECO:0000256" key="7">
    <source>
        <dbReference type="RuleBase" id="RU363032"/>
    </source>
</evidence>
<keyword evidence="5 7" id="KW-1133">Transmembrane helix</keyword>
<dbReference type="PANTHER" id="PTHR32243">
    <property type="entry name" value="MALTOSE TRANSPORT SYSTEM PERMEASE-RELATED"/>
    <property type="match status" value="1"/>
</dbReference>
<feature type="transmembrane region" description="Helical" evidence="7">
    <location>
        <begin position="73"/>
        <end position="95"/>
    </location>
</feature>
<evidence type="ECO:0000313" key="9">
    <source>
        <dbReference type="EMBL" id="MCW3474079.1"/>
    </source>
</evidence>
<dbReference type="SUPFAM" id="SSF161098">
    <property type="entry name" value="MetI-like"/>
    <property type="match status" value="1"/>
</dbReference>
<accession>A0AA42CDM3</accession>
<reference evidence="9" key="1">
    <citation type="submission" date="2022-09" db="EMBL/GenBank/DDBJ databases">
        <title>Rhodovastum sp. nov. RN2-1 isolated from soil in Seongnam, South Korea.</title>
        <authorList>
            <person name="Le N.T."/>
        </authorList>
    </citation>
    <scope>NUCLEOTIDE SEQUENCE</scope>
    <source>
        <strain evidence="9">RN2-1</strain>
    </source>
</reference>
<feature type="transmembrane region" description="Helical" evidence="7">
    <location>
        <begin position="12"/>
        <end position="30"/>
    </location>
</feature>
<keyword evidence="4 7" id="KW-0812">Transmembrane</keyword>
<keyword evidence="10" id="KW-1185">Reference proteome</keyword>
<evidence type="ECO:0000256" key="3">
    <source>
        <dbReference type="ARBA" id="ARBA00022475"/>
    </source>
</evidence>
<proteinExistence type="inferred from homology"/>
<feature type="transmembrane region" description="Helical" evidence="7">
    <location>
        <begin position="137"/>
        <end position="160"/>
    </location>
</feature>
<keyword evidence="2 7" id="KW-0813">Transport</keyword>
<dbReference type="GO" id="GO:0005886">
    <property type="term" value="C:plasma membrane"/>
    <property type="evidence" value="ECO:0007669"/>
    <property type="project" value="UniProtKB-SubCell"/>
</dbReference>
<protein>
    <submittedName>
        <fullName evidence="9">Carbohydrate ABC transporter permease</fullName>
    </submittedName>
</protein>
<comment type="subcellular location">
    <subcellularLocation>
        <location evidence="1 7">Cell membrane</location>
        <topology evidence="1 7">Multi-pass membrane protein</topology>
    </subcellularLocation>
</comment>
<evidence type="ECO:0000256" key="6">
    <source>
        <dbReference type="ARBA" id="ARBA00023136"/>
    </source>
</evidence>
<feature type="transmembrane region" description="Helical" evidence="7">
    <location>
        <begin position="107"/>
        <end position="131"/>
    </location>
</feature>
<evidence type="ECO:0000256" key="4">
    <source>
        <dbReference type="ARBA" id="ARBA00022692"/>
    </source>
</evidence>
<keyword evidence="3" id="KW-1003">Cell membrane</keyword>
<dbReference type="InterPro" id="IPR050901">
    <property type="entry name" value="BP-dep_ABC_trans_perm"/>
</dbReference>